<evidence type="ECO:0000256" key="8">
    <source>
        <dbReference type="ARBA" id="ARBA00022840"/>
    </source>
</evidence>
<evidence type="ECO:0000256" key="9">
    <source>
        <dbReference type="ARBA" id="ARBA00022917"/>
    </source>
</evidence>
<reference evidence="14 15" key="1">
    <citation type="submission" date="2018-08" db="EMBL/GenBank/DDBJ databases">
        <title>Aphanomyces genome sequencing and annotation.</title>
        <authorList>
            <person name="Minardi D."/>
            <person name="Oidtmann B."/>
            <person name="Van Der Giezen M."/>
            <person name="Studholme D.J."/>
        </authorList>
    </citation>
    <scope>NUCLEOTIDE SEQUENCE [LARGE SCALE GENOMIC DNA]</scope>
    <source>
        <strain evidence="14 15">NJM0002</strain>
    </source>
</reference>
<keyword evidence="7" id="KW-0547">Nucleotide-binding</keyword>
<comment type="similarity">
    <text evidence="2">Belongs to the class-II aminoacyl-tRNA synthetase family.</text>
</comment>
<accession>A0A3R6Z7J5</accession>
<dbReference type="Gene3D" id="3.30.930.10">
    <property type="entry name" value="Bira Bifunctional Protein, Domain 2"/>
    <property type="match status" value="2"/>
</dbReference>
<feature type="domain" description="WHEP-TRS" evidence="13">
    <location>
        <begin position="13"/>
        <end position="69"/>
    </location>
</feature>
<dbReference type="NCBIfam" id="TIGR00389">
    <property type="entry name" value="glyS_dimeric"/>
    <property type="match status" value="1"/>
</dbReference>
<dbReference type="Pfam" id="PF00587">
    <property type="entry name" value="tRNA-synt_2b"/>
    <property type="match status" value="1"/>
</dbReference>
<dbReference type="AlphaFoldDB" id="A0A3R6Z7J5"/>
<protein>
    <recommendedName>
        <fullName evidence="4">glycine--tRNA ligase</fullName>
        <ecNumber evidence="4">6.1.1.14</ecNumber>
    </recommendedName>
    <alternativeName>
        <fullName evidence="11">Diadenosine tetraphosphate synthetase</fullName>
    </alternativeName>
</protein>
<dbReference type="GO" id="GO:0004820">
    <property type="term" value="F:glycine-tRNA ligase activity"/>
    <property type="evidence" value="ECO:0007669"/>
    <property type="project" value="UniProtKB-EC"/>
</dbReference>
<dbReference type="Pfam" id="PF00458">
    <property type="entry name" value="WHEP-TRS"/>
    <property type="match status" value="1"/>
</dbReference>
<dbReference type="GO" id="GO:0070150">
    <property type="term" value="P:mitochondrial glycyl-tRNA aminoacylation"/>
    <property type="evidence" value="ECO:0007669"/>
    <property type="project" value="TreeGrafter"/>
</dbReference>
<keyword evidence="6" id="KW-0808">Transferase</keyword>
<evidence type="ECO:0000256" key="7">
    <source>
        <dbReference type="ARBA" id="ARBA00022741"/>
    </source>
</evidence>
<dbReference type="Gene3D" id="3.40.50.800">
    <property type="entry name" value="Anticodon-binding domain"/>
    <property type="match status" value="1"/>
</dbReference>
<comment type="subunit">
    <text evidence="3">Homodimer.</text>
</comment>
<evidence type="ECO:0000256" key="3">
    <source>
        <dbReference type="ARBA" id="ARBA00011738"/>
    </source>
</evidence>
<dbReference type="VEuPathDB" id="FungiDB:H310_14214"/>
<dbReference type="GO" id="GO:0016740">
    <property type="term" value="F:transferase activity"/>
    <property type="evidence" value="ECO:0007669"/>
    <property type="project" value="UniProtKB-KW"/>
</dbReference>
<feature type="domain" description="Aminoacyl-transfer RNA synthetases class-II family profile" evidence="12">
    <location>
        <begin position="244"/>
        <end position="608"/>
    </location>
</feature>
<dbReference type="Proteomes" id="UP000285060">
    <property type="component" value="Unassembled WGS sequence"/>
</dbReference>
<organism evidence="14 15">
    <name type="scientific">Aphanomyces invadans</name>
    <dbReference type="NCBI Taxonomy" id="157072"/>
    <lineage>
        <taxon>Eukaryota</taxon>
        <taxon>Sar</taxon>
        <taxon>Stramenopiles</taxon>
        <taxon>Oomycota</taxon>
        <taxon>Saprolegniomycetes</taxon>
        <taxon>Saprolegniales</taxon>
        <taxon>Verrucalvaceae</taxon>
        <taxon>Aphanomyces</taxon>
    </lineage>
</organism>
<dbReference type="InterPro" id="IPR000738">
    <property type="entry name" value="WHEP-TRS_dom"/>
</dbReference>
<evidence type="ECO:0000259" key="13">
    <source>
        <dbReference type="PROSITE" id="PS51185"/>
    </source>
</evidence>
<evidence type="ECO:0000256" key="1">
    <source>
        <dbReference type="ARBA" id="ARBA00004496"/>
    </source>
</evidence>
<evidence type="ECO:0000313" key="15">
    <source>
        <dbReference type="Proteomes" id="UP000285060"/>
    </source>
</evidence>
<keyword evidence="9" id="KW-0648">Protein biosynthesis</keyword>
<dbReference type="InterPro" id="IPR045864">
    <property type="entry name" value="aa-tRNA-synth_II/BPL/LPL"/>
</dbReference>
<dbReference type="InterPro" id="IPR006195">
    <property type="entry name" value="aa-tRNA-synth_II"/>
</dbReference>
<dbReference type="InterPro" id="IPR002315">
    <property type="entry name" value="tRNA-synt_gly"/>
</dbReference>
<proteinExistence type="inferred from homology"/>
<dbReference type="NCBIfam" id="NF003211">
    <property type="entry name" value="PRK04173.1"/>
    <property type="match status" value="1"/>
</dbReference>
<evidence type="ECO:0000313" key="14">
    <source>
        <dbReference type="EMBL" id="RHY32400.1"/>
    </source>
</evidence>
<dbReference type="FunFam" id="3.40.50.800:FF:000004">
    <property type="entry name" value="Glycine--tRNA ligase 2"/>
    <property type="match status" value="1"/>
</dbReference>
<dbReference type="SUPFAM" id="SSF47060">
    <property type="entry name" value="S15/NS1 RNA-binding domain"/>
    <property type="match status" value="1"/>
</dbReference>
<name>A0A3R6Z7J5_9STRA</name>
<dbReference type="GO" id="GO:0005739">
    <property type="term" value="C:mitochondrion"/>
    <property type="evidence" value="ECO:0007669"/>
    <property type="project" value="TreeGrafter"/>
</dbReference>
<evidence type="ECO:0000256" key="10">
    <source>
        <dbReference type="ARBA" id="ARBA00023146"/>
    </source>
</evidence>
<dbReference type="Gene3D" id="1.10.287.10">
    <property type="entry name" value="S15/NS1, RNA-binding"/>
    <property type="match status" value="1"/>
</dbReference>
<evidence type="ECO:0000256" key="4">
    <source>
        <dbReference type="ARBA" id="ARBA00012829"/>
    </source>
</evidence>
<dbReference type="PRINTS" id="PR01043">
    <property type="entry name" value="TRNASYNTHGLY"/>
</dbReference>
<dbReference type="SUPFAM" id="SSF52954">
    <property type="entry name" value="Class II aaRS ABD-related"/>
    <property type="match status" value="1"/>
</dbReference>
<dbReference type="InterPro" id="IPR033731">
    <property type="entry name" value="GlyRS-like_core"/>
</dbReference>
<evidence type="ECO:0000256" key="2">
    <source>
        <dbReference type="ARBA" id="ARBA00008226"/>
    </source>
</evidence>
<dbReference type="InterPro" id="IPR009068">
    <property type="entry name" value="uS15_NS1_RNA-bd_sf"/>
</dbReference>
<dbReference type="PANTHER" id="PTHR10745:SF0">
    <property type="entry name" value="GLYCINE--TRNA LIGASE"/>
    <property type="match status" value="1"/>
</dbReference>
<dbReference type="InterPro" id="IPR036621">
    <property type="entry name" value="Anticodon-bd_dom_sf"/>
</dbReference>
<feature type="non-terminal residue" evidence="14">
    <location>
        <position position="1"/>
    </location>
</feature>
<dbReference type="SUPFAM" id="SSF55681">
    <property type="entry name" value="Class II aaRS and biotin synthetases"/>
    <property type="match status" value="1"/>
</dbReference>
<comment type="subcellular location">
    <subcellularLocation>
        <location evidence="1">Cytoplasm</location>
    </subcellularLocation>
</comment>
<dbReference type="SMART" id="SM00991">
    <property type="entry name" value="WHEP-TRS"/>
    <property type="match status" value="1"/>
</dbReference>
<gene>
    <name evidence="14" type="ORF">DYB32_002610</name>
</gene>
<keyword evidence="10" id="KW-0030">Aminoacyl-tRNA synthetase</keyword>
<dbReference type="InterPro" id="IPR004154">
    <property type="entry name" value="Anticodon-bd"/>
</dbReference>
<dbReference type="PANTHER" id="PTHR10745">
    <property type="entry name" value="GLYCYL-TRNA SYNTHETASE/DNA POLYMERASE SUBUNIT GAMMA-2"/>
    <property type="match status" value="1"/>
</dbReference>
<dbReference type="Gene3D" id="3.30.40.230">
    <property type="match status" value="1"/>
</dbReference>
<dbReference type="CDD" id="cd01200">
    <property type="entry name" value="WHEPGMRS_RNA"/>
    <property type="match status" value="1"/>
</dbReference>
<dbReference type="PROSITE" id="PS50862">
    <property type="entry name" value="AA_TRNA_LIGASE_II"/>
    <property type="match status" value="1"/>
</dbReference>
<dbReference type="GO" id="GO:0005524">
    <property type="term" value="F:ATP binding"/>
    <property type="evidence" value="ECO:0007669"/>
    <property type="project" value="UniProtKB-KW"/>
</dbReference>
<evidence type="ECO:0000256" key="5">
    <source>
        <dbReference type="ARBA" id="ARBA00022598"/>
    </source>
</evidence>
<keyword evidence="15" id="KW-1185">Reference proteome</keyword>
<comment type="caution">
    <text evidence="14">The sequence shown here is derived from an EMBL/GenBank/DDBJ whole genome shotgun (WGS) entry which is preliminary data.</text>
</comment>
<dbReference type="InterPro" id="IPR027031">
    <property type="entry name" value="Gly-tRNA_synthase/POLG2"/>
</dbReference>
<dbReference type="FunFam" id="3.30.40.230:FF:000001">
    <property type="entry name" value="Glycine--tRNA ligase"/>
    <property type="match status" value="1"/>
</dbReference>
<evidence type="ECO:0000259" key="12">
    <source>
        <dbReference type="PROSITE" id="PS50862"/>
    </source>
</evidence>
<evidence type="ECO:0000256" key="11">
    <source>
        <dbReference type="ARBA" id="ARBA00030057"/>
    </source>
</evidence>
<dbReference type="InterPro" id="IPR002314">
    <property type="entry name" value="aa-tRNA-synt_IIb"/>
</dbReference>
<dbReference type="CDD" id="cd00858">
    <property type="entry name" value="GlyRS_anticodon"/>
    <property type="match status" value="1"/>
</dbReference>
<keyword evidence="5" id="KW-0436">Ligase</keyword>
<keyword evidence="8" id="KW-0067">ATP-binding</keyword>
<dbReference type="CDD" id="cd00774">
    <property type="entry name" value="GlyRS-like_core"/>
    <property type="match status" value="1"/>
</dbReference>
<dbReference type="EMBL" id="QUSY01000139">
    <property type="protein sequence ID" value="RHY32400.1"/>
    <property type="molecule type" value="Genomic_DNA"/>
</dbReference>
<evidence type="ECO:0000256" key="6">
    <source>
        <dbReference type="ARBA" id="ARBA00022679"/>
    </source>
</evidence>
<sequence>KTFICEIQASMADRDSLVAAVARQGAAVRELKKNGGAAADITAAVVELNALKAQLNALAEPVGIVVNKKALEDLLLRKMFVVPSFEIYGGVGGFYDFGPPGAAVKTNLLNLWRRHFLLEDDVLEIECTNIMPEVVLKTSGHVDRFTDLMVKCTKSGECYRADKLVEDFIENLLAKNASALTSEEQEKHRLVATKAESLTPDEMHAVIQEYGIVSPGHGAVLSAPVPFNLMFQCHIGPEGHNVGYLRPETAQGIFLNFRRLLEYNAGKIPFGCAQIGNAFRNEIAPRGGLIRVREFQQAEIEWFVHPEDKSHAKFSQVASQRLTLFPKANQLTTGKTVRVSRRDILCFYVCFGREPSLVVLTVREAVDQKLIANESLAYYLARTASFVAQLGIDMDRVRFRQHLDTEMAHYACDCWDLEIQLSTGWVECAGHADRSCYDLQVHAAKSKVEMVGTLKYDAPRAVDVVDIKVNKGKVGKAFKSDMVLVNKAYVYRLVDIGMDWVMRRLEALRVDDAAALAFEATLAEAGTADLHVDGKSFTFARDMWSAAKVTKMVSEEKFVPSVIEPSFGVGRILTAVFEHTFYAREGDEKRGVMAFPAVIAPIKVAVLPLSNAKEFNPVVQDLERKLRAVCRSLTKSDTSGVAIGRKYARADELGIPLGVTIDFETLQDHAVTVRERDSCAQIRVPLADVVNHLRSVVEGHATWETLTATYPVLEGKKE</sequence>
<dbReference type="EC" id="6.1.1.14" evidence="4"/>
<dbReference type="PROSITE" id="PS51185">
    <property type="entry name" value="WHEP_TRS_2"/>
    <property type="match status" value="1"/>
</dbReference>
<dbReference type="Pfam" id="PF03129">
    <property type="entry name" value="HGTP_anticodon"/>
    <property type="match status" value="1"/>
</dbReference>